<evidence type="ECO:0000313" key="6">
    <source>
        <dbReference type="Proteomes" id="UP001300261"/>
    </source>
</evidence>
<keyword evidence="2" id="KW-0812">Transmembrane</keyword>
<dbReference type="CDD" id="cd01949">
    <property type="entry name" value="GGDEF"/>
    <property type="match status" value="1"/>
</dbReference>
<keyword evidence="6" id="KW-1185">Reference proteome</keyword>
<dbReference type="InterPro" id="IPR001633">
    <property type="entry name" value="EAL_dom"/>
</dbReference>
<dbReference type="Gene3D" id="3.30.70.270">
    <property type="match status" value="1"/>
</dbReference>
<dbReference type="Gene3D" id="3.20.20.450">
    <property type="entry name" value="EAL domain"/>
    <property type="match status" value="1"/>
</dbReference>
<keyword evidence="2" id="KW-0472">Membrane</keyword>
<gene>
    <name evidence="5" type="ORF">ON753_15300</name>
</gene>
<dbReference type="PROSITE" id="PS50883">
    <property type="entry name" value="EAL"/>
    <property type="match status" value="1"/>
</dbReference>
<dbReference type="SMART" id="SM00052">
    <property type="entry name" value="EAL"/>
    <property type="match status" value="1"/>
</dbReference>
<dbReference type="Pfam" id="PF00563">
    <property type="entry name" value="EAL"/>
    <property type="match status" value="1"/>
</dbReference>
<evidence type="ECO:0000259" key="4">
    <source>
        <dbReference type="PROSITE" id="PS50887"/>
    </source>
</evidence>
<sequence>MTGLITILLAPSLVFASLWFHNKFENVKAIDRSLTGLHLVQSLGPLMQIKALTGKVQDTPYFLRQKLAEFSETNKSADVVENLDAFLEEPNTPLALRRARSVASSVSQLAKLGSSTSYETSTLPHLINQSLLSVVIESSILAQNAQDMATRSQINVWDKMMIPVQGGQFKIAADSVAQDTSYHFRGLNKGSSADALRQKAMQYRKANIAYQSAGTKLLSSVITANKGSEIISAPVIAAQPELVRATFALWQAAVDYLDKDLQQQRAETLFAVTLAGLAGGLVILGAFAVAIALSRALAERTLKEFESLGFHDPLTGLPNRRALLKTLRSLPASRTDERIGLIIVDLRHFKKINDRFGDHNGDSILREVAEELIAFAEPDDFVCRTGGTEFLLLRRQLADAAAFEQLAAGIIRELSKERSLDGHRAAVECNAGLFIGQPGAKVTDHILVDAALALRSAKHGGPGKFELFTHEMRTAFEVNGETAKELLKALNEGDIVPWYQPQVDIRTGEIVGAEALVRWVGHGTVRYPGSFLPAAMEAGYMEQIDKTVREKALRFAADLSSGSSRPVHLSLNVSTDLLGSARAVAALDTQVRALGLTPSNVSLEILEAVMLDEIAAAPIKENIASLSEHGFFIELDDFGTGHSSISSLRDLKVDRVKIDRSFISGVDEDPDLQKFTSALINLAKSLDISVLAEGVETEGERLWLEQNGCDLIQGFLISKAVPAEQLAGLILKQNYAEPMRGPTTDRATRDPSDQQVVLLRGSDSRQG</sequence>
<dbReference type="RefSeq" id="WP_265963486.1">
    <property type="nucleotide sequence ID" value="NZ_JAPEVI010000003.1"/>
</dbReference>
<dbReference type="PANTHER" id="PTHR33121">
    <property type="entry name" value="CYCLIC DI-GMP PHOSPHODIESTERASE PDEF"/>
    <property type="match status" value="1"/>
</dbReference>
<evidence type="ECO:0000313" key="5">
    <source>
        <dbReference type="EMBL" id="MCX2723719.1"/>
    </source>
</evidence>
<dbReference type="NCBIfam" id="TIGR00254">
    <property type="entry name" value="GGDEF"/>
    <property type="match status" value="1"/>
</dbReference>
<dbReference type="SUPFAM" id="SSF141868">
    <property type="entry name" value="EAL domain-like"/>
    <property type="match status" value="1"/>
</dbReference>
<accession>A0ABT3R3G8</accession>
<keyword evidence="2" id="KW-1133">Transmembrane helix</keyword>
<dbReference type="PANTHER" id="PTHR33121:SF70">
    <property type="entry name" value="SIGNALING PROTEIN YKOW"/>
    <property type="match status" value="1"/>
</dbReference>
<protein>
    <submittedName>
        <fullName evidence="5">Bifunctional diguanylate cyclase/phosphodiesterase</fullName>
    </submittedName>
</protein>
<dbReference type="SMART" id="SM00267">
    <property type="entry name" value="GGDEF"/>
    <property type="match status" value="1"/>
</dbReference>
<dbReference type="InterPro" id="IPR043128">
    <property type="entry name" value="Rev_trsase/Diguanyl_cyclase"/>
</dbReference>
<dbReference type="Proteomes" id="UP001300261">
    <property type="component" value="Unassembled WGS sequence"/>
</dbReference>
<comment type="caution">
    <text evidence="5">The sequence shown here is derived from an EMBL/GenBank/DDBJ whole genome shotgun (WGS) entry which is preliminary data.</text>
</comment>
<feature type="transmembrane region" description="Helical" evidence="2">
    <location>
        <begin position="269"/>
        <end position="293"/>
    </location>
</feature>
<dbReference type="CDD" id="cd01948">
    <property type="entry name" value="EAL"/>
    <property type="match status" value="1"/>
</dbReference>
<feature type="domain" description="EAL" evidence="3">
    <location>
        <begin position="479"/>
        <end position="734"/>
    </location>
</feature>
<proteinExistence type="predicted"/>
<dbReference type="InterPro" id="IPR029787">
    <property type="entry name" value="Nucleotide_cyclase"/>
</dbReference>
<dbReference type="Pfam" id="PF00990">
    <property type="entry name" value="GGDEF"/>
    <property type="match status" value="1"/>
</dbReference>
<dbReference type="InterPro" id="IPR050706">
    <property type="entry name" value="Cyclic-di-GMP_PDE-like"/>
</dbReference>
<dbReference type="EMBL" id="JAPEVI010000003">
    <property type="protein sequence ID" value="MCX2723719.1"/>
    <property type="molecule type" value="Genomic_DNA"/>
</dbReference>
<dbReference type="InterPro" id="IPR000160">
    <property type="entry name" value="GGDEF_dom"/>
</dbReference>
<dbReference type="SUPFAM" id="SSF55073">
    <property type="entry name" value="Nucleotide cyclase"/>
    <property type="match status" value="1"/>
</dbReference>
<organism evidence="5 6">
    <name type="scientific">Roseibium salinum</name>
    <dbReference type="NCBI Taxonomy" id="1604349"/>
    <lineage>
        <taxon>Bacteria</taxon>
        <taxon>Pseudomonadati</taxon>
        <taxon>Pseudomonadota</taxon>
        <taxon>Alphaproteobacteria</taxon>
        <taxon>Hyphomicrobiales</taxon>
        <taxon>Stappiaceae</taxon>
        <taxon>Roseibium</taxon>
    </lineage>
</organism>
<name>A0ABT3R3G8_9HYPH</name>
<evidence type="ECO:0000259" key="3">
    <source>
        <dbReference type="PROSITE" id="PS50883"/>
    </source>
</evidence>
<evidence type="ECO:0000256" key="2">
    <source>
        <dbReference type="SAM" id="Phobius"/>
    </source>
</evidence>
<dbReference type="InterPro" id="IPR035919">
    <property type="entry name" value="EAL_sf"/>
</dbReference>
<feature type="region of interest" description="Disordered" evidence="1">
    <location>
        <begin position="738"/>
        <end position="767"/>
    </location>
</feature>
<dbReference type="PROSITE" id="PS50887">
    <property type="entry name" value="GGDEF"/>
    <property type="match status" value="1"/>
</dbReference>
<feature type="domain" description="GGDEF" evidence="4">
    <location>
        <begin position="337"/>
        <end position="470"/>
    </location>
</feature>
<evidence type="ECO:0000256" key="1">
    <source>
        <dbReference type="SAM" id="MobiDB-lite"/>
    </source>
</evidence>
<reference evidence="5 6" key="1">
    <citation type="journal article" date="2016" name="Int. J. Syst. Evol. Microbiol.">
        <title>Labrenzia salina sp. nov., isolated from the rhizosphere of the halophyte Arthrocnemum macrostachyum.</title>
        <authorList>
            <person name="Camacho M."/>
            <person name="Redondo-Gomez S."/>
            <person name="Rodriguez-Llorente I."/>
            <person name="Rohde M."/>
            <person name="Sproer C."/>
            <person name="Schumann P."/>
            <person name="Klenk H.P."/>
            <person name="Montero-Calasanz M.D.C."/>
        </authorList>
    </citation>
    <scope>NUCLEOTIDE SEQUENCE [LARGE SCALE GENOMIC DNA]</scope>
    <source>
        <strain evidence="5 6">DSM 29163</strain>
    </source>
</reference>